<gene>
    <name evidence="3" type="ORF">EANT1437_LOCUS13354</name>
</gene>
<dbReference type="PANTHER" id="PTHR34123">
    <property type="entry name" value="OS04G0578200 PROTEIN"/>
    <property type="match status" value="1"/>
</dbReference>
<feature type="compositionally biased region" description="Pro residues" evidence="1">
    <location>
        <begin position="260"/>
        <end position="274"/>
    </location>
</feature>
<dbReference type="AlphaFoldDB" id="A0A7S2SA55"/>
<evidence type="ECO:0000313" key="3">
    <source>
        <dbReference type="EMBL" id="CAD9694053.1"/>
    </source>
</evidence>
<keyword evidence="2" id="KW-0732">Signal</keyword>
<organism evidence="3">
    <name type="scientific">Eucampia antarctica</name>
    <dbReference type="NCBI Taxonomy" id="49252"/>
    <lineage>
        <taxon>Eukaryota</taxon>
        <taxon>Sar</taxon>
        <taxon>Stramenopiles</taxon>
        <taxon>Ochrophyta</taxon>
        <taxon>Bacillariophyta</taxon>
        <taxon>Mediophyceae</taxon>
        <taxon>Biddulphiophycidae</taxon>
        <taxon>Hemiaulales</taxon>
        <taxon>Hemiaulaceae</taxon>
        <taxon>Eucampia</taxon>
    </lineage>
</organism>
<dbReference type="PANTHER" id="PTHR34123:SF1">
    <property type="entry name" value="OS04G0578200 PROTEIN"/>
    <property type="match status" value="1"/>
</dbReference>
<proteinExistence type="predicted"/>
<dbReference type="EMBL" id="HBHI01026088">
    <property type="protein sequence ID" value="CAD9694053.1"/>
    <property type="molecule type" value="Transcribed_RNA"/>
</dbReference>
<feature type="chain" id="PRO_5031570669" description="SnoaL-like domain-containing protein" evidence="2">
    <location>
        <begin position="21"/>
        <end position="297"/>
    </location>
</feature>
<evidence type="ECO:0008006" key="4">
    <source>
        <dbReference type="Google" id="ProtNLM"/>
    </source>
</evidence>
<accession>A0A7S2SA55</accession>
<sequence>MTRFLWLPVGLTLLCRFGSAFEVHRKPMKSTLIRTTTTTTTTHRNTRQRMSSATWPLAAEKEEGSSSSSGSGSNVEEYKNAPTKILSNFFTKEDAKTEDPLMDIDFNAPKITKVSNLDTLAQMLDAELYNKEWFVTGNVNPIYFLDDFEFQDPDVKLTGIEDYARGVNKLFNQQTTRAEIISTIASTTVPNTITITWRLSGSVNIGPGLTIKPYICYTDFTIDEESGLIAFQEDRFDIPGWDILLSALFPFVIGKITAPAAPPVPPRPTPPVLPSPKTTSNNNDTSSPLDKFMQLFN</sequence>
<feature type="region of interest" description="Disordered" evidence="1">
    <location>
        <begin position="32"/>
        <end position="77"/>
    </location>
</feature>
<protein>
    <recommendedName>
        <fullName evidence="4">SnoaL-like domain-containing protein</fullName>
    </recommendedName>
</protein>
<evidence type="ECO:0000256" key="2">
    <source>
        <dbReference type="SAM" id="SignalP"/>
    </source>
</evidence>
<feature type="signal peptide" evidence="2">
    <location>
        <begin position="1"/>
        <end position="20"/>
    </location>
</feature>
<feature type="region of interest" description="Disordered" evidence="1">
    <location>
        <begin position="260"/>
        <end position="289"/>
    </location>
</feature>
<name>A0A7S2SA55_9STRA</name>
<reference evidence="3" key="1">
    <citation type="submission" date="2021-01" db="EMBL/GenBank/DDBJ databases">
        <authorList>
            <person name="Corre E."/>
            <person name="Pelletier E."/>
            <person name="Niang G."/>
            <person name="Scheremetjew M."/>
            <person name="Finn R."/>
            <person name="Kale V."/>
            <person name="Holt S."/>
            <person name="Cochrane G."/>
            <person name="Meng A."/>
            <person name="Brown T."/>
            <person name="Cohen L."/>
        </authorList>
    </citation>
    <scope>NUCLEOTIDE SEQUENCE</scope>
    <source>
        <strain evidence="3">CCMP1452</strain>
    </source>
</reference>
<evidence type="ECO:0000256" key="1">
    <source>
        <dbReference type="SAM" id="MobiDB-lite"/>
    </source>
</evidence>